<evidence type="ECO:0000256" key="3">
    <source>
        <dbReference type="ARBA" id="ARBA00022618"/>
    </source>
</evidence>
<dbReference type="InterPro" id="IPR004367">
    <property type="entry name" value="Cyclin_C-dom"/>
</dbReference>
<dbReference type="Proteomes" id="UP001619887">
    <property type="component" value="Unassembled WGS sequence"/>
</dbReference>
<comment type="function">
    <text evidence="1">Essential for the control of the cell cycle at the G2/M (mitosis) transition.</text>
</comment>
<evidence type="ECO:0000313" key="12">
    <source>
        <dbReference type="Proteomes" id="UP001619887"/>
    </source>
</evidence>
<dbReference type="InterPro" id="IPR039361">
    <property type="entry name" value="Cyclin"/>
</dbReference>
<dbReference type="GO" id="GO:0005829">
    <property type="term" value="C:cytosol"/>
    <property type="evidence" value="ECO:0007669"/>
    <property type="project" value="UniProtKB-ARBA"/>
</dbReference>
<dbReference type="PIRSF" id="PIRSF001771">
    <property type="entry name" value="Cyclin_A_B_D_E"/>
    <property type="match status" value="1"/>
</dbReference>
<dbReference type="GO" id="GO:0051301">
    <property type="term" value="P:cell division"/>
    <property type="evidence" value="ECO:0007669"/>
    <property type="project" value="UniProtKB-KW"/>
</dbReference>
<evidence type="ECO:0008006" key="13">
    <source>
        <dbReference type="Google" id="ProtNLM"/>
    </source>
</evidence>
<dbReference type="SUPFAM" id="SSF47954">
    <property type="entry name" value="Cyclin-like"/>
    <property type="match status" value="2"/>
</dbReference>
<evidence type="ECO:0000256" key="4">
    <source>
        <dbReference type="ARBA" id="ARBA00022776"/>
    </source>
</evidence>
<dbReference type="PROSITE" id="PS00292">
    <property type="entry name" value="CYCLINS"/>
    <property type="match status" value="1"/>
</dbReference>
<dbReference type="SMART" id="SM00385">
    <property type="entry name" value="CYCLIN"/>
    <property type="match status" value="2"/>
</dbReference>
<evidence type="ECO:0000256" key="5">
    <source>
        <dbReference type="ARBA" id="ARBA00023127"/>
    </source>
</evidence>
<evidence type="ECO:0000313" key="11">
    <source>
        <dbReference type="EMBL" id="KAL3041368.1"/>
    </source>
</evidence>
<comment type="subunit">
    <text evidence="7">Interacts with the CDK1 protein kinase to form a serine/threonine kinase holoenzyme complex also known as maturation promoting factor (MPF). The cyclin subunit imparts substrate specificity to the complex.</text>
</comment>
<dbReference type="PANTHER" id="PTHR10177">
    <property type="entry name" value="CYCLINS"/>
    <property type="match status" value="1"/>
</dbReference>
<evidence type="ECO:0000256" key="2">
    <source>
        <dbReference type="ARBA" id="ARBA00006955"/>
    </source>
</evidence>
<sequence>MALRVTRTRLASARNAEIQLAGKACTVTGPTKPRAALGEIGNIGINKKVQKKAVKTEATKKIKVPDTKVEKAVAVVEQPKPKTVVPVKPEPEVQVIPEPASPTPMETSGCAPADLCQAFSDVILHTAVRDVDADDYENPMLCSEYVKEIYKYLRQLEASKFMFFNWLYALEIPLPPLLLVDFNLFLSLQVEQNVRATYLQGHEVTGNMRAILIDWLVQVSLKFRLLQETMYLTVGIIDRYLQDNPVPRKQLQLVGVTAMFLASKYEEMYPPEISDFAYVTDRAYTTAEIRDMEMSILRVLKFQLGRPLPLQFLRRASKVYEVTAEQHTLAKYLLELTMVDYEMVHMPPSIVASASLALSLKVLDAGDWDVTLQHYMEYTAESLIPVMAHIAKNVLKVNDGTTKHMAIKGKYSSSKQMRIATIAQLKSSVLTDIAKQLTV</sequence>
<dbReference type="Pfam" id="PF02984">
    <property type="entry name" value="Cyclin_C"/>
    <property type="match status" value="1"/>
</dbReference>
<evidence type="ECO:0000256" key="8">
    <source>
        <dbReference type="RuleBase" id="RU000383"/>
    </source>
</evidence>
<dbReference type="Pfam" id="PF00134">
    <property type="entry name" value="Cyclin_N"/>
    <property type="match status" value="1"/>
</dbReference>
<evidence type="ECO:0000256" key="1">
    <source>
        <dbReference type="ARBA" id="ARBA00003222"/>
    </source>
</evidence>
<feature type="domain" description="Cyclin-like" evidence="9">
    <location>
        <begin position="214"/>
        <end position="298"/>
    </location>
</feature>
<dbReference type="InterPro" id="IPR048258">
    <property type="entry name" value="Cyclins_cyclin-box"/>
</dbReference>
<proteinExistence type="inferred from homology"/>
<dbReference type="InterPro" id="IPR006671">
    <property type="entry name" value="Cyclin_N"/>
</dbReference>
<dbReference type="FunFam" id="1.10.472.10:FF:000198">
    <property type="entry name" value="G2/mitotic-specific cyclin-B1"/>
    <property type="match status" value="1"/>
</dbReference>
<evidence type="ECO:0000256" key="7">
    <source>
        <dbReference type="ARBA" id="ARBA00025821"/>
    </source>
</evidence>
<keyword evidence="5 8" id="KW-0195">Cyclin</keyword>
<dbReference type="InterPro" id="IPR013763">
    <property type="entry name" value="Cyclin-like_dom"/>
</dbReference>
<keyword evidence="12" id="KW-1185">Reference proteome</keyword>
<reference evidence="11 12" key="1">
    <citation type="journal article" date="2022" name="G3 (Bethesda)">
        <title>Evaluating Illumina-, Nanopore-, and PacBio-based genome assembly strategies with the bald notothen, Trematomus borchgrevinki.</title>
        <authorList>
            <person name="Rayamajhi N."/>
            <person name="Cheng C.C."/>
            <person name="Catchen J.M."/>
        </authorList>
    </citation>
    <scope>NUCLEOTIDE SEQUENCE [LARGE SCALE GENOMIC DNA]</scope>
    <source>
        <strain evidence="11">AGRC-2024</strain>
    </source>
</reference>
<dbReference type="InterPro" id="IPR046965">
    <property type="entry name" value="Cyclin_A/B-like"/>
</dbReference>
<feature type="domain" description="Cyclin-like" evidence="9">
    <location>
        <begin position="311"/>
        <end position="392"/>
    </location>
</feature>
<accession>A0ABD2FJ08</accession>
<dbReference type="EMBL" id="JBIYXZ010002089">
    <property type="protein sequence ID" value="KAL3041368.1"/>
    <property type="molecule type" value="Genomic_DNA"/>
</dbReference>
<protein>
    <recommendedName>
        <fullName evidence="13">G2/mitotic-specific cyclin-B1</fullName>
    </recommendedName>
</protein>
<reference evidence="11 12" key="2">
    <citation type="journal article" date="2024" name="G3 (Bethesda)">
        <title>The genome of the cryopelagic Antarctic bald notothen, Trematomus borchgrevinki.</title>
        <authorList>
            <person name="Rayamajhi N."/>
            <person name="Rivera-Colon A.G."/>
            <person name="Minhas B.F."/>
            <person name="Cheng C.C."/>
            <person name="Catchen J.M."/>
        </authorList>
    </citation>
    <scope>NUCLEOTIDE SEQUENCE [LARGE SCALE GENOMIC DNA]</scope>
    <source>
        <strain evidence="11">AGRC-2024</strain>
    </source>
</reference>
<keyword evidence="4" id="KW-0498">Mitosis</keyword>
<dbReference type="AlphaFoldDB" id="A0ABD2FJ08"/>
<gene>
    <name evidence="11" type="ORF">OYC64_019549</name>
</gene>
<dbReference type="Gene3D" id="1.10.472.10">
    <property type="entry name" value="Cyclin-like"/>
    <property type="match status" value="2"/>
</dbReference>
<name>A0ABD2FJ08_PAGBO</name>
<dbReference type="SMART" id="SM01332">
    <property type="entry name" value="Cyclin_C"/>
    <property type="match status" value="1"/>
</dbReference>
<organism evidence="11 12">
    <name type="scientific">Pagothenia borchgrevinki</name>
    <name type="common">Bald rockcod</name>
    <name type="synonym">Trematomus borchgrevinki</name>
    <dbReference type="NCBI Taxonomy" id="8213"/>
    <lineage>
        <taxon>Eukaryota</taxon>
        <taxon>Metazoa</taxon>
        <taxon>Chordata</taxon>
        <taxon>Craniata</taxon>
        <taxon>Vertebrata</taxon>
        <taxon>Euteleostomi</taxon>
        <taxon>Actinopterygii</taxon>
        <taxon>Neopterygii</taxon>
        <taxon>Teleostei</taxon>
        <taxon>Neoteleostei</taxon>
        <taxon>Acanthomorphata</taxon>
        <taxon>Eupercaria</taxon>
        <taxon>Perciformes</taxon>
        <taxon>Notothenioidei</taxon>
        <taxon>Nototheniidae</taxon>
        <taxon>Pagothenia</taxon>
    </lineage>
</organism>
<comment type="similarity">
    <text evidence="2">Belongs to the cyclin family. Cyclin AB subfamily.</text>
</comment>
<keyword evidence="6" id="KW-0131">Cell cycle</keyword>
<dbReference type="InterPro" id="IPR036915">
    <property type="entry name" value="Cyclin-like_sf"/>
</dbReference>
<evidence type="ECO:0000259" key="9">
    <source>
        <dbReference type="SMART" id="SM00385"/>
    </source>
</evidence>
<evidence type="ECO:0000256" key="6">
    <source>
        <dbReference type="ARBA" id="ARBA00023306"/>
    </source>
</evidence>
<keyword evidence="3" id="KW-0132">Cell division</keyword>
<evidence type="ECO:0000259" key="10">
    <source>
        <dbReference type="SMART" id="SM01332"/>
    </source>
</evidence>
<feature type="domain" description="Cyclin C-terminal" evidence="10">
    <location>
        <begin position="307"/>
        <end position="425"/>
    </location>
</feature>
<comment type="caution">
    <text evidence="11">The sequence shown here is derived from an EMBL/GenBank/DDBJ whole genome shotgun (WGS) entry which is preliminary data.</text>
</comment>